<keyword evidence="2" id="KW-0378">Hydrolase</keyword>
<dbReference type="InterPro" id="IPR002073">
    <property type="entry name" value="PDEase_catalytic_dom"/>
</dbReference>
<dbReference type="PROSITE" id="PS51845">
    <property type="entry name" value="PDEASE_I_2"/>
    <property type="match status" value="1"/>
</dbReference>
<reference evidence="7 8" key="2">
    <citation type="submission" date="2016-08" db="EMBL/GenBank/DDBJ databases">
        <title>Pervasive Adenine N6-methylation of Active Genes in Fungi.</title>
        <authorList>
            <consortium name="DOE Joint Genome Institute"/>
            <person name="Mondo S.J."/>
            <person name="Dannebaum R.O."/>
            <person name="Kuo R.C."/>
            <person name="Labutti K."/>
            <person name="Haridas S."/>
            <person name="Kuo A."/>
            <person name="Salamov A."/>
            <person name="Ahrendt S.R."/>
            <person name="Lipzen A."/>
            <person name="Sullivan W."/>
            <person name="Andreopoulos W.B."/>
            <person name="Clum A."/>
            <person name="Lindquist E."/>
            <person name="Daum C."/>
            <person name="Ramamoorthy G.K."/>
            <person name="Gryganskyi A."/>
            <person name="Culley D."/>
            <person name="Magnuson J.K."/>
            <person name="James T.Y."/>
            <person name="O'Malley M.A."/>
            <person name="Stajich J.E."/>
            <person name="Spatafora J.W."/>
            <person name="Visel A."/>
            <person name="Grigoriev I.V."/>
        </authorList>
    </citation>
    <scope>NUCLEOTIDE SEQUENCE [LARGE SCALE GENOMIC DNA]</scope>
    <source>
        <strain evidence="7 8">S4</strain>
    </source>
</reference>
<dbReference type="STRING" id="1754192.A0A1Y1X728"/>
<feature type="domain" description="PDEase" evidence="6">
    <location>
        <begin position="23"/>
        <end position="344"/>
    </location>
</feature>
<evidence type="ECO:0000313" key="7">
    <source>
        <dbReference type="EMBL" id="ORX81593.1"/>
    </source>
</evidence>
<dbReference type="GO" id="GO:0007165">
    <property type="term" value="P:signal transduction"/>
    <property type="evidence" value="ECO:0007669"/>
    <property type="project" value="InterPro"/>
</dbReference>
<feature type="binding site" evidence="5">
    <location>
        <position position="251"/>
    </location>
    <ligand>
        <name>Zn(2+)</name>
        <dbReference type="ChEBI" id="CHEBI:29105"/>
        <label>1</label>
    </ligand>
</feature>
<dbReference type="SMART" id="SM00471">
    <property type="entry name" value="HDc"/>
    <property type="match status" value="1"/>
</dbReference>
<accession>A0A1Y1X728</accession>
<dbReference type="CDD" id="cd00077">
    <property type="entry name" value="HDc"/>
    <property type="match status" value="1"/>
</dbReference>
<evidence type="ECO:0000256" key="1">
    <source>
        <dbReference type="ARBA" id="ARBA00022723"/>
    </source>
</evidence>
<keyword evidence="8" id="KW-1185">Reference proteome</keyword>
<dbReference type="Pfam" id="PF00233">
    <property type="entry name" value="PDEase_I"/>
    <property type="match status" value="1"/>
</dbReference>
<dbReference type="GO" id="GO:0004114">
    <property type="term" value="F:3',5'-cyclic-nucleotide phosphodiesterase activity"/>
    <property type="evidence" value="ECO:0007669"/>
    <property type="project" value="InterPro"/>
</dbReference>
<sequence length="360" mass="42760">MVQKYSIENTAVITDCEEQNDSPKIEVVDDESLNKLFYNIDSWDWNVFDYAKSVNNPLYYLTRFFFERENLFSQLNIPEKEFNRFIGLIEKGYHDLPFHNKIHATDVLHAMNYLLKNPKIKSICNTIDIMCCYVSAIIHDYDHPGYSNIYLVNIQDEMAILYNDQRVLENHHLAKAWELLLKPENNFLKNFDKKDFLRIRKLIIELVLATDLSQHNQLLSSFREKILSNENLTLNDETKELILKIIIKFADVSNTSKTWSIYTYWFERIMTEFYRQGDHEKQHGIAVSANMDRNAENAPLCQINFIKFICEPINVVVDTYLQDKVFMNNLNYNFKRLGKLEDSKKLKLCEKDFDVFYDEQ</sequence>
<feature type="binding site" evidence="4">
    <location>
        <position position="251"/>
    </location>
    <ligand>
        <name>AMP</name>
        <dbReference type="ChEBI" id="CHEBI:456215"/>
    </ligand>
</feature>
<feature type="binding site" evidence="4">
    <location>
        <position position="140"/>
    </location>
    <ligand>
        <name>AMP</name>
        <dbReference type="ChEBI" id="CHEBI:456215"/>
    </ligand>
</feature>
<feature type="active site" description="Proton donor" evidence="3">
    <location>
        <position position="99"/>
    </location>
</feature>
<dbReference type="InterPro" id="IPR023174">
    <property type="entry name" value="PDEase_CS"/>
</dbReference>
<evidence type="ECO:0000256" key="3">
    <source>
        <dbReference type="PIRSR" id="PIRSR623088-1"/>
    </source>
</evidence>
<feature type="binding site" evidence="4">
    <location>
        <position position="302"/>
    </location>
    <ligand>
        <name>AMP</name>
        <dbReference type="ChEBI" id="CHEBI:456215"/>
    </ligand>
</feature>
<keyword evidence="1 5" id="KW-0479">Metal-binding</keyword>
<reference evidence="7 8" key="1">
    <citation type="submission" date="2016-08" db="EMBL/GenBank/DDBJ databases">
        <title>A Parts List for Fungal Cellulosomes Revealed by Comparative Genomics.</title>
        <authorList>
            <consortium name="DOE Joint Genome Institute"/>
            <person name="Haitjema C.H."/>
            <person name="Gilmore S.P."/>
            <person name="Henske J.K."/>
            <person name="Solomon K.V."/>
            <person name="De Groot R."/>
            <person name="Kuo A."/>
            <person name="Mondo S.J."/>
            <person name="Salamov A.A."/>
            <person name="Labutti K."/>
            <person name="Zhao Z."/>
            <person name="Chiniquy J."/>
            <person name="Barry K."/>
            <person name="Brewer H.M."/>
            <person name="Purvine S.O."/>
            <person name="Wright A.T."/>
            <person name="Boxma B."/>
            <person name="Van Alen T."/>
            <person name="Hackstein J.H."/>
            <person name="Baker S.E."/>
            <person name="Grigoriev I.V."/>
            <person name="O'Malley M.A."/>
        </authorList>
    </citation>
    <scope>NUCLEOTIDE SEQUENCE [LARGE SCALE GENOMIC DNA]</scope>
    <source>
        <strain evidence="7 8">S4</strain>
    </source>
</reference>
<evidence type="ECO:0000256" key="4">
    <source>
        <dbReference type="PIRSR" id="PIRSR623088-2"/>
    </source>
</evidence>
<evidence type="ECO:0000259" key="6">
    <source>
        <dbReference type="PROSITE" id="PS51845"/>
    </source>
</evidence>
<dbReference type="Proteomes" id="UP000193944">
    <property type="component" value="Unassembled WGS sequence"/>
</dbReference>
<dbReference type="OrthoDB" id="546632at2759"/>
<gene>
    <name evidence="7" type="ORF">BCR32DRAFT_203617</name>
</gene>
<dbReference type="AlphaFoldDB" id="A0A1Y1X728"/>
<feature type="binding site" evidence="4">
    <location>
        <begin position="99"/>
        <end position="103"/>
    </location>
    <ligand>
        <name>AMP</name>
        <dbReference type="ChEBI" id="CHEBI:456215"/>
    </ligand>
</feature>
<protein>
    <submittedName>
        <fullName evidence="7">HD-domain/PDEase-like protein</fullName>
    </submittedName>
</protein>
<dbReference type="SUPFAM" id="SSF109604">
    <property type="entry name" value="HD-domain/PDEase-like"/>
    <property type="match status" value="1"/>
</dbReference>
<evidence type="ECO:0000313" key="8">
    <source>
        <dbReference type="Proteomes" id="UP000193944"/>
    </source>
</evidence>
<feature type="binding site" evidence="5">
    <location>
        <position position="103"/>
    </location>
    <ligand>
        <name>Zn(2+)</name>
        <dbReference type="ChEBI" id="CHEBI:29105"/>
        <label>1</label>
    </ligand>
</feature>
<dbReference type="InterPro" id="IPR003607">
    <property type="entry name" value="HD/PDEase_dom"/>
</dbReference>
<dbReference type="EMBL" id="MCFG01000115">
    <property type="protein sequence ID" value="ORX81593.1"/>
    <property type="molecule type" value="Genomic_DNA"/>
</dbReference>
<dbReference type="Gene3D" id="1.10.1300.10">
    <property type="entry name" value="3'5'-cyclic nucleotide phosphodiesterase, catalytic domain"/>
    <property type="match status" value="1"/>
</dbReference>
<dbReference type="InterPro" id="IPR036971">
    <property type="entry name" value="PDEase_catalytic_dom_sf"/>
</dbReference>
<evidence type="ECO:0000256" key="2">
    <source>
        <dbReference type="ARBA" id="ARBA00022801"/>
    </source>
</evidence>
<evidence type="ECO:0000256" key="5">
    <source>
        <dbReference type="PIRSR" id="PIRSR623088-3"/>
    </source>
</evidence>
<proteinExistence type="predicted"/>
<dbReference type="PROSITE" id="PS00126">
    <property type="entry name" value="PDEASE_I_1"/>
    <property type="match status" value="1"/>
</dbReference>
<feature type="binding site" evidence="5">
    <location>
        <position position="140"/>
    </location>
    <ligand>
        <name>Zn(2+)</name>
        <dbReference type="ChEBI" id="CHEBI:29105"/>
        <label>1</label>
    </ligand>
</feature>
<feature type="binding site" evidence="5">
    <location>
        <position position="139"/>
    </location>
    <ligand>
        <name>Zn(2+)</name>
        <dbReference type="ChEBI" id="CHEBI:29105"/>
        <label>1</label>
    </ligand>
</feature>
<organism evidence="7 8">
    <name type="scientific">Anaeromyces robustus</name>
    <dbReference type="NCBI Taxonomy" id="1754192"/>
    <lineage>
        <taxon>Eukaryota</taxon>
        <taxon>Fungi</taxon>
        <taxon>Fungi incertae sedis</taxon>
        <taxon>Chytridiomycota</taxon>
        <taxon>Chytridiomycota incertae sedis</taxon>
        <taxon>Neocallimastigomycetes</taxon>
        <taxon>Neocallimastigales</taxon>
        <taxon>Neocallimastigaceae</taxon>
        <taxon>Anaeromyces</taxon>
    </lineage>
</organism>
<dbReference type="PANTHER" id="PTHR11347">
    <property type="entry name" value="CYCLIC NUCLEOTIDE PHOSPHODIESTERASE"/>
    <property type="match status" value="1"/>
</dbReference>
<dbReference type="InterPro" id="IPR023088">
    <property type="entry name" value="PDEase"/>
</dbReference>
<dbReference type="GO" id="GO:0046872">
    <property type="term" value="F:metal ion binding"/>
    <property type="evidence" value="ECO:0007669"/>
    <property type="project" value="UniProtKB-KW"/>
</dbReference>
<feature type="binding site" evidence="5">
    <location>
        <position position="140"/>
    </location>
    <ligand>
        <name>Zn(2+)</name>
        <dbReference type="ChEBI" id="CHEBI:29105"/>
        <label>2</label>
    </ligand>
</feature>
<dbReference type="PRINTS" id="PR00387">
    <property type="entry name" value="PDIESTERASE1"/>
</dbReference>
<name>A0A1Y1X728_9FUNG</name>
<comment type="caution">
    <text evidence="7">The sequence shown here is derived from an EMBL/GenBank/DDBJ whole genome shotgun (WGS) entry which is preliminary data.</text>
</comment>